<organism evidence="1 2">
    <name type="scientific">Elysia crispata</name>
    <name type="common">lettuce slug</name>
    <dbReference type="NCBI Taxonomy" id="231223"/>
    <lineage>
        <taxon>Eukaryota</taxon>
        <taxon>Metazoa</taxon>
        <taxon>Spiralia</taxon>
        <taxon>Lophotrochozoa</taxon>
        <taxon>Mollusca</taxon>
        <taxon>Gastropoda</taxon>
        <taxon>Heterobranchia</taxon>
        <taxon>Euthyneura</taxon>
        <taxon>Panpulmonata</taxon>
        <taxon>Sacoglossa</taxon>
        <taxon>Placobranchoidea</taxon>
        <taxon>Plakobranchidae</taxon>
        <taxon>Elysia</taxon>
    </lineage>
</organism>
<evidence type="ECO:0000313" key="1">
    <source>
        <dbReference type="EMBL" id="KAK3751899.1"/>
    </source>
</evidence>
<gene>
    <name evidence="1" type="ORF">RRG08_047172</name>
</gene>
<proteinExistence type="predicted"/>
<comment type="caution">
    <text evidence="1">The sequence shown here is derived from an EMBL/GenBank/DDBJ whole genome shotgun (WGS) entry which is preliminary data.</text>
</comment>
<dbReference type="EMBL" id="JAWDGP010005804">
    <property type="protein sequence ID" value="KAK3751899.1"/>
    <property type="molecule type" value="Genomic_DNA"/>
</dbReference>
<keyword evidence="2" id="KW-1185">Reference proteome</keyword>
<dbReference type="Proteomes" id="UP001283361">
    <property type="component" value="Unassembled WGS sequence"/>
</dbReference>
<sequence length="101" mass="11883">MTKRGRPQRIMEAYMRHDKTWTSTTYNGGLQGACQNMDVHSVRTSNDLKEFVLRTDKVKHLIQTRMLERKRKRSSHHEEMLHRFVVLAAQLGEDDGAWSNK</sequence>
<evidence type="ECO:0000313" key="2">
    <source>
        <dbReference type="Proteomes" id="UP001283361"/>
    </source>
</evidence>
<protein>
    <submittedName>
        <fullName evidence="1">Uncharacterized protein</fullName>
    </submittedName>
</protein>
<accession>A0AAE0YMW6</accession>
<name>A0AAE0YMW6_9GAST</name>
<reference evidence="1" key="1">
    <citation type="journal article" date="2023" name="G3 (Bethesda)">
        <title>A reference genome for the long-term kleptoplast-retaining sea slug Elysia crispata morphotype clarki.</title>
        <authorList>
            <person name="Eastman K.E."/>
            <person name="Pendleton A.L."/>
            <person name="Shaikh M.A."/>
            <person name="Suttiyut T."/>
            <person name="Ogas R."/>
            <person name="Tomko P."/>
            <person name="Gavelis G."/>
            <person name="Widhalm J.R."/>
            <person name="Wisecaver J.H."/>
        </authorList>
    </citation>
    <scope>NUCLEOTIDE SEQUENCE</scope>
    <source>
        <strain evidence="1">ECLA1</strain>
    </source>
</reference>
<dbReference type="AlphaFoldDB" id="A0AAE0YMW6"/>